<dbReference type="Proteomes" id="UP000054266">
    <property type="component" value="Unassembled WGS sequence"/>
</dbReference>
<dbReference type="EMBL" id="KN846957">
    <property type="protein sequence ID" value="KIW70608.1"/>
    <property type="molecule type" value="Genomic_DNA"/>
</dbReference>
<keyword evidence="4" id="KW-1185">Reference proteome</keyword>
<sequence>MDGPQLAGPELRPGPAAYPSASSLGRQPDSQPGSSSAVRLLSSDTDLTAPEVVFPPHQSFAETGPHTPTHTPVRFTAFSENNDERVAKLSFWPPILKWYSTLFLTALYLGTAGAIVALWLAAGTNGQYHLSSENVRMISRYFPSALGTLNVILFRHLVREFIRMKPFVAMADQPGQPSPGQRPSKSVSGAFFPWQDFTVTRGLTSTVSLLCQFMVGFIVSLKVALLASGPAHDGGVGWTLTVRVWPAFFLIIGHIIMSTYVLWVAYLNAGKSTGLRWDPITIADYCALFAECNVAEYFSTLELLHNRTARHVLSTNHLFRLGYWKKEIPGLPESIVYGIGTTYSAAERAMYVYKPSLYERMKGCSEAPSPVDDCGNYRNTNLPAPCNQGTWPSCEHYPYRHSPGCGKGWIVFAELLVVAALGLAIFGLVNGIVFQGFPLQKDWSLPANMSVTAGHHTIELPPIDPTDPESQLVAYALLFRSAPVYVAGMFTGTVVEWVDLNMRFMQPFINMFGRHGNAADTVLLAYITTSPLQVPITAIDKGHYRVAVFSTLNTLSPLFPIFIGGLLTLTDERETNTVRFNFSLSAYIGIMVFLSAWLLALPLAYPVQKRLLPRQFYSMADLMAMCHKSNFLRRNYLDFADPRRTPSKDIMEARILLSGDRFMFGHYTDDEDKKHIGFDVHSTVKFDLGRIENTHLVNAITPEGKMLVRRATNWFSDPAVRPIKSNGFPAWFRRILRKQRKAHAETELGPMRPVASATGSRLEEQPDVRHRGGVAHA</sequence>
<evidence type="ECO:0000256" key="2">
    <source>
        <dbReference type="SAM" id="Phobius"/>
    </source>
</evidence>
<evidence type="ECO:0000313" key="4">
    <source>
        <dbReference type="Proteomes" id="UP000054266"/>
    </source>
</evidence>
<feature type="region of interest" description="Disordered" evidence="1">
    <location>
        <begin position="742"/>
        <end position="777"/>
    </location>
</feature>
<protein>
    <submittedName>
        <fullName evidence="3">Uncharacterized protein</fullName>
    </submittedName>
</protein>
<accession>A0A0D2FQL4</accession>
<reference evidence="3 4" key="1">
    <citation type="submission" date="2015-01" db="EMBL/GenBank/DDBJ databases">
        <title>The Genome Sequence of Capronia semiimmersa CBS27337.</title>
        <authorList>
            <consortium name="The Broad Institute Genomics Platform"/>
            <person name="Cuomo C."/>
            <person name="de Hoog S."/>
            <person name="Gorbushina A."/>
            <person name="Stielow B."/>
            <person name="Teixiera M."/>
            <person name="Abouelleil A."/>
            <person name="Chapman S.B."/>
            <person name="Priest M."/>
            <person name="Young S.K."/>
            <person name="Wortman J."/>
            <person name="Nusbaum C."/>
            <person name="Birren B."/>
        </authorList>
    </citation>
    <scope>NUCLEOTIDE SEQUENCE [LARGE SCALE GENOMIC DNA]</scope>
    <source>
        <strain evidence="3 4">CBS 27337</strain>
    </source>
</reference>
<keyword evidence="2" id="KW-0472">Membrane</keyword>
<name>A0A0D2FQL4_9EURO</name>
<dbReference type="PANTHER" id="PTHR37544:SF1">
    <property type="entry name" value="PHOSPHORIBOSYLAMINOIMIDAZOLE-SUCCINOCARBOXAMIDE SYNTHASE"/>
    <property type="match status" value="1"/>
</dbReference>
<dbReference type="AlphaFoldDB" id="A0A0D2FQL4"/>
<organism evidence="3 4">
    <name type="scientific">Phialophora macrospora</name>
    <dbReference type="NCBI Taxonomy" id="1851006"/>
    <lineage>
        <taxon>Eukaryota</taxon>
        <taxon>Fungi</taxon>
        <taxon>Dikarya</taxon>
        <taxon>Ascomycota</taxon>
        <taxon>Pezizomycotina</taxon>
        <taxon>Eurotiomycetes</taxon>
        <taxon>Chaetothyriomycetidae</taxon>
        <taxon>Chaetothyriales</taxon>
        <taxon>Herpotrichiellaceae</taxon>
        <taxon>Phialophora</taxon>
    </lineage>
</organism>
<proteinExistence type="predicted"/>
<feature type="transmembrane region" description="Helical" evidence="2">
    <location>
        <begin position="409"/>
        <end position="434"/>
    </location>
</feature>
<feature type="transmembrane region" description="Helical" evidence="2">
    <location>
        <begin position="586"/>
        <end position="605"/>
    </location>
</feature>
<evidence type="ECO:0000313" key="3">
    <source>
        <dbReference type="EMBL" id="KIW70608.1"/>
    </source>
</evidence>
<feature type="transmembrane region" description="Helical" evidence="2">
    <location>
        <begin position="472"/>
        <end position="495"/>
    </location>
</feature>
<feature type="transmembrane region" description="Helical" evidence="2">
    <location>
        <begin position="546"/>
        <end position="566"/>
    </location>
</feature>
<dbReference type="InterPro" id="IPR021840">
    <property type="entry name" value="DUF3433"/>
</dbReference>
<gene>
    <name evidence="3" type="ORF">PV04_02864</name>
</gene>
<dbReference type="PANTHER" id="PTHR37544">
    <property type="entry name" value="SPRAY-RELATED"/>
    <property type="match status" value="1"/>
</dbReference>
<feature type="compositionally biased region" description="Polar residues" evidence="1">
    <location>
        <begin position="20"/>
        <end position="40"/>
    </location>
</feature>
<feature type="region of interest" description="Disordered" evidence="1">
    <location>
        <begin position="1"/>
        <end position="40"/>
    </location>
</feature>
<feature type="transmembrane region" description="Helical" evidence="2">
    <location>
        <begin position="207"/>
        <end position="227"/>
    </location>
</feature>
<dbReference type="STRING" id="5601.A0A0D2FQL4"/>
<keyword evidence="2" id="KW-1133">Transmembrane helix</keyword>
<feature type="transmembrane region" description="Helical" evidence="2">
    <location>
        <begin position="98"/>
        <end position="121"/>
    </location>
</feature>
<feature type="compositionally biased region" description="Basic and acidic residues" evidence="1">
    <location>
        <begin position="761"/>
        <end position="770"/>
    </location>
</feature>
<feature type="transmembrane region" description="Helical" evidence="2">
    <location>
        <begin position="247"/>
        <end position="267"/>
    </location>
</feature>
<evidence type="ECO:0000256" key="1">
    <source>
        <dbReference type="SAM" id="MobiDB-lite"/>
    </source>
</evidence>
<feature type="transmembrane region" description="Helical" evidence="2">
    <location>
        <begin position="141"/>
        <end position="158"/>
    </location>
</feature>
<dbReference type="Pfam" id="PF11915">
    <property type="entry name" value="DUF3433"/>
    <property type="match status" value="1"/>
</dbReference>
<keyword evidence="2" id="KW-0812">Transmembrane</keyword>
<dbReference type="HOGENOM" id="CLU_019137_0_0_1"/>